<dbReference type="CDD" id="cd00761">
    <property type="entry name" value="Glyco_tranf_GTA_type"/>
    <property type="match status" value="1"/>
</dbReference>
<dbReference type="RefSeq" id="WP_096460644.1">
    <property type="nucleotide sequence ID" value="NZ_AP014936.1"/>
</dbReference>
<evidence type="ECO:0000259" key="1">
    <source>
        <dbReference type="Pfam" id="PF00535"/>
    </source>
</evidence>
<feature type="domain" description="Glycosyltransferase 2-like" evidence="1">
    <location>
        <begin position="7"/>
        <end position="107"/>
    </location>
</feature>
<reference evidence="2 3" key="1">
    <citation type="submission" date="2015-08" db="EMBL/GenBank/DDBJ databases">
        <title>Complete genome sequence of Sulfurifustis variabilis.</title>
        <authorList>
            <person name="Miura A."/>
            <person name="Kojima H."/>
            <person name="Fukui M."/>
        </authorList>
    </citation>
    <scope>NUCLEOTIDE SEQUENCE [LARGE SCALE GENOMIC DNA]</scope>
    <source>
        <strain evidence="3">skN76</strain>
    </source>
</reference>
<evidence type="ECO:0000313" key="3">
    <source>
        <dbReference type="Proteomes" id="UP000218899"/>
    </source>
</evidence>
<keyword evidence="2" id="KW-0808">Transferase</keyword>
<dbReference type="SUPFAM" id="SSF53448">
    <property type="entry name" value="Nucleotide-diphospho-sugar transferases"/>
    <property type="match status" value="1"/>
</dbReference>
<accession>A0A1B4V3G1</accession>
<dbReference type="Gene3D" id="3.90.550.10">
    <property type="entry name" value="Spore Coat Polysaccharide Biosynthesis Protein SpsA, Chain A"/>
    <property type="match status" value="1"/>
</dbReference>
<dbReference type="InterPro" id="IPR050834">
    <property type="entry name" value="Glycosyltransf_2"/>
</dbReference>
<gene>
    <name evidence="2" type="ORF">SVA_1538</name>
</gene>
<dbReference type="KEGG" id="sva:SVA_1538"/>
<name>A0A1B4V3G1_9GAMM</name>
<dbReference type="InterPro" id="IPR029044">
    <property type="entry name" value="Nucleotide-diphossugar_trans"/>
</dbReference>
<dbReference type="AlphaFoldDB" id="A0A1B4V3G1"/>
<dbReference type="Proteomes" id="UP000218899">
    <property type="component" value="Chromosome"/>
</dbReference>
<proteinExistence type="predicted"/>
<dbReference type="OrthoDB" id="8742915at2"/>
<dbReference type="Pfam" id="PF00535">
    <property type="entry name" value="Glycos_transf_2"/>
    <property type="match status" value="1"/>
</dbReference>
<dbReference type="PANTHER" id="PTHR43685:SF2">
    <property type="entry name" value="GLYCOSYLTRANSFERASE 2-LIKE DOMAIN-CONTAINING PROTEIN"/>
    <property type="match status" value="1"/>
</dbReference>
<organism evidence="2 3">
    <name type="scientific">Sulfurifustis variabilis</name>
    <dbReference type="NCBI Taxonomy" id="1675686"/>
    <lineage>
        <taxon>Bacteria</taxon>
        <taxon>Pseudomonadati</taxon>
        <taxon>Pseudomonadota</taxon>
        <taxon>Gammaproteobacteria</taxon>
        <taxon>Acidiferrobacterales</taxon>
        <taxon>Acidiferrobacteraceae</taxon>
        <taxon>Sulfurifustis</taxon>
    </lineage>
</organism>
<dbReference type="EMBL" id="AP014936">
    <property type="protein sequence ID" value="BAU48100.1"/>
    <property type="molecule type" value="Genomic_DNA"/>
</dbReference>
<protein>
    <submittedName>
        <fullName evidence="2">Glycosyl transferase</fullName>
    </submittedName>
</protein>
<keyword evidence="3" id="KW-1185">Reference proteome</keyword>
<dbReference type="GO" id="GO:0016740">
    <property type="term" value="F:transferase activity"/>
    <property type="evidence" value="ECO:0007669"/>
    <property type="project" value="UniProtKB-KW"/>
</dbReference>
<dbReference type="InterPro" id="IPR001173">
    <property type="entry name" value="Glyco_trans_2-like"/>
</dbReference>
<dbReference type="PANTHER" id="PTHR43685">
    <property type="entry name" value="GLYCOSYLTRANSFERASE"/>
    <property type="match status" value="1"/>
</dbReference>
<sequence length="319" mass="35551">MEMPLVTIAIPTHNRADSYLRDALRCAVEQTYARLDILVADNASTDGTAELVSRLRDPRVRYLRHDVAIRPNDNFNFCIAQARGEYLLLLLDDEQVDRDFVATCLDAVGGRSGIGLIRTGLRTIDGNGIVIGECPNEAAGLPIGDLFLAWFEGRTSLYLCNTLFSTRALRASGGLRSRHCLFQDVMAQVRVARASGRADVEAIKATTRSHPGQFTYSAKVREWAEDAIDLLRLMCDAAPERREAIRVKGGRFFATVSYSRANAIRAPLARLEAYLLVYRLFGYRHLPPLRVVLSATALYRVARDLKRRLKGQPRWAAAG</sequence>
<evidence type="ECO:0000313" key="2">
    <source>
        <dbReference type="EMBL" id="BAU48100.1"/>
    </source>
</evidence>